<evidence type="ECO:0000256" key="1">
    <source>
        <dbReference type="SAM" id="Phobius"/>
    </source>
</evidence>
<gene>
    <name evidence="2" type="ORF">UTRI_02968</name>
</gene>
<feature type="transmembrane region" description="Helical" evidence="1">
    <location>
        <begin position="54"/>
        <end position="70"/>
    </location>
</feature>
<evidence type="ECO:0000313" key="2">
    <source>
        <dbReference type="EMBL" id="SPO32411.1"/>
    </source>
</evidence>
<name>A0A5C3ESW6_9BASI</name>
<protein>
    <submittedName>
        <fullName evidence="2">Uncharacterized protein</fullName>
    </submittedName>
</protein>
<accession>A0A5C3ESW6</accession>
<dbReference type="EMBL" id="OOIN01000043">
    <property type="protein sequence ID" value="SPO32411.1"/>
    <property type="molecule type" value="Genomic_DNA"/>
</dbReference>
<dbReference type="Proteomes" id="UP000324022">
    <property type="component" value="Unassembled WGS sequence"/>
</dbReference>
<sequence length="166" mass="17903">MLQATSPVPLSTSSRALARIVTQKEAKPGRSNFRHAACTSGSQSTSSFLKNKPTLTPLFLLMYALLSVYLKGKQKGMSKGDAYVVAIGWLVQDGGPTPGFMQPQSASFSSVHVVGNRDWMLVSVTRTLPPSLWPIGGVDQESGLKALSDPAATWLLITLSKSYLRY</sequence>
<keyword evidence="1" id="KW-0472">Membrane</keyword>
<reference evidence="2 3" key="1">
    <citation type="submission" date="2018-03" db="EMBL/GenBank/DDBJ databases">
        <authorList>
            <person name="Guldener U."/>
        </authorList>
    </citation>
    <scope>NUCLEOTIDE SEQUENCE [LARGE SCALE GENOMIC DNA]</scope>
    <source>
        <strain evidence="2 3">NBRC100155</strain>
    </source>
</reference>
<dbReference type="AlphaFoldDB" id="A0A5C3ESW6"/>
<organism evidence="2 3">
    <name type="scientific">Ustilago trichophora</name>
    <dbReference type="NCBI Taxonomy" id="86804"/>
    <lineage>
        <taxon>Eukaryota</taxon>
        <taxon>Fungi</taxon>
        <taxon>Dikarya</taxon>
        <taxon>Basidiomycota</taxon>
        <taxon>Ustilaginomycotina</taxon>
        <taxon>Ustilaginomycetes</taxon>
        <taxon>Ustilaginales</taxon>
        <taxon>Ustilaginaceae</taxon>
        <taxon>Ustilago</taxon>
    </lineage>
</organism>
<evidence type="ECO:0000313" key="3">
    <source>
        <dbReference type="Proteomes" id="UP000324022"/>
    </source>
</evidence>
<keyword evidence="1" id="KW-1133">Transmembrane helix</keyword>
<proteinExistence type="predicted"/>
<keyword evidence="1" id="KW-0812">Transmembrane</keyword>
<keyword evidence="3" id="KW-1185">Reference proteome</keyword>